<comment type="subcellular location">
    <subcellularLocation>
        <location evidence="1">Membrane</location>
    </subcellularLocation>
</comment>
<dbReference type="RefSeq" id="WP_243358910.1">
    <property type="nucleotide sequence ID" value="NZ_JALGBH010000001.1"/>
</dbReference>
<keyword evidence="8" id="KW-1185">Reference proteome</keyword>
<evidence type="ECO:0000313" key="7">
    <source>
        <dbReference type="EMBL" id="MCJ0741600.1"/>
    </source>
</evidence>
<comment type="caution">
    <text evidence="7">The sequence shown here is derived from an EMBL/GenBank/DDBJ whole genome shotgun (WGS) entry which is preliminary data.</text>
</comment>
<evidence type="ECO:0000259" key="6">
    <source>
        <dbReference type="Pfam" id="PF04116"/>
    </source>
</evidence>
<evidence type="ECO:0000256" key="1">
    <source>
        <dbReference type="ARBA" id="ARBA00004370"/>
    </source>
</evidence>
<keyword evidence="4 5" id="KW-0472">Membrane</keyword>
<evidence type="ECO:0000256" key="2">
    <source>
        <dbReference type="ARBA" id="ARBA00022692"/>
    </source>
</evidence>
<dbReference type="PANTHER" id="PTHR11863">
    <property type="entry name" value="STEROL DESATURASE"/>
    <property type="match status" value="1"/>
</dbReference>
<dbReference type="EMBL" id="JALGBH010000001">
    <property type="protein sequence ID" value="MCJ0741600.1"/>
    <property type="molecule type" value="Genomic_DNA"/>
</dbReference>
<reference evidence="7" key="1">
    <citation type="submission" date="2022-03" db="EMBL/GenBank/DDBJ databases">
        <authorList>
            <person name="Woo C.Y."/>
        </authorList>
    </citation>
    <scope>NUCLEOTIDE SEQUENCE</scope>
    <source>
        <strain evidence="7">CYS-01</strain>
    </source>
</reference>
<organism evidence="7 8">
    <name type="scientific">Pedobacter montanisoli</name>
    <dbReference type="NCBI Taxonomy" id="2923277"/>
    <lineage>
        <taxon>Bacteria</taxon>
        <taxon>Pseudomonadati</taxon>
        <taxon>Bacteroidota</taxon>
        <taxon>Sphingobacteriia</taxon>
        <taxon>Sphingobacteriales</taxon>
        <taxon>Sphingobacteriaceae</taxon>
        <taxon>Pedobacter</taxon>
    </lineage>
</organism>
<evidence type="ECO:0000256" key="5">
    <source>
        <dbReference type="SAM" id="Phobius"/>
    </source>
</evidence>
<accession>A0ABS9ZSM1</accession>
<feature type="domain" description="Fatty acid hydroxylase" evidence="6">
    <location>
        <begin position="92"/>
        <end position="223"/>
    </location>
</feature>
<sequence length="266" mass="30913">MFEKIAQFPNPLELIMDPASIIVISIFLFLIIAEELRPGRRLPNVKNWKIKGIFAFIIYFFLSSYLPLFWNEYLAQYRVFDFTFLGNYWGALVALLLYELGVYIWHRSMHKSNLLWRVFHQMHHSAERVDAYGAFYFSPMDMIGFTALTSLAMVWIGGFTAEATIYAIYGATFLAVIQHANVKTPQWMGYIFQRPESHSLHHAKDIHAHNYSDLPLFDIIFRTFKNPKDFTLETGFYPGASARVKEMVLFKNIHPGVSNEPLHDPS</sequence>
<evidence type="ECO:0000313" key="8">
    <source>
        <dbReference type="Proteomes" id="UP001165460"/>
    </source>
</evidence>
<feature type="transmembrane region" description="Helical" evidence="5">
    <location>
        <begin position="12"/>
        <end position="32"/>
    </location>
</feature>
<dbReference type="InterPro" id="IPR050307">
    <property type="entry name" value="Sterol_Desaturase_Related"/>
</dbReference>
<name>A0ABS9ZSM1_9SPHI</name>
<keyword evidence="2 5" id="KW-0812">Transmembrane</keyword>
<proteinExistence type="predicted"/>
<dbReference type="Proteomes" id="UP001165460">
    <property type="component" value="Unassembled WGS sequence"/>
</dbReference>
<evidence type="ECO:0000256" key="3">
    <source>
        <dbReference type="ARBA" id="ARBA00022989"/>
    </source>
</evidence>
<dbReference type="InterPro" id="IPR006694">
    <property type="entry name" value="Fatty_acid_hydroxylase"/>
</dbReference>
<dbReference type="Pfam" id="PF04116">
    <property type="entry name" value="FA_hydroxylase"/>
    <property type="match status" value="1"/>
</dbReference>
<gene>
    <name evidence="7" type="ORF">MMF97_02675</name>
</gene>
<evidence type="ECO:0000256" key="4">
    <source>
        <dbReference type="ARBA" id="ARBA00023136"/>
    </source>
</evidence>
<feature type="transmembrane region" description="Helical" evidence="5">
    <location>
        <begin position="134"/>
        <end position="157"/>
    </location>
</feature>
<protein>
    <submittedName>
        <fullName evidence="7">Sterol desaturase family protein</fullName>
    </submittedName>
</protein>
<feature type="transmembrane region" description="Helical" evidence="5">
    <location>
        <begin position="163"/>
        <end position="182"/>
    </location>
</feature>
<feature type="transmembrane region" description="Helical" evidence="5">
    <location>
        <begin position="53"/>
        <end position="70"/>
    </location>
</feature>
<feature type="transmembrane region" description="Helical" evidence="5">
    <location>
        <begin position="82"/>
        <end position="105"/>
    </location>
</feature>
<keyword evidence="3 5" id="KW-1133">Transmembrane helix</keyword>